<comment type="function">
    <text evidence="7">Specifically dimethylates two adjacent adenosines (A1518 and A1519) in the loop of a conserved hairpin near the 3'-end of 16S rRNA in the 30S particle. May play a critical role in biogenesis of 30S subunits.</text>
</comment>
<dbReference type="Gene3D" id="1.10.8.100">
    <property type="entry name" value="Ribosomal RNA adenine dimethylase-like, domain 2"/>
    <property type="match status" value="1"/>
</dbReference>
<dbReference type="Proteomes" id="UP001224392">
    <property type="component" value="Unassembled WGS sequence"/>
</dbReference>
<comment type="catalytic activity">
    <reaction evidence="7">
        <text>adenosine(1518)/adenosine(1519) in 16S rRNA + 4 S-adenosyl-L-methionine = N(6)-dimethyladenosine(1518)/N(6)-dimethyladenosine(1519) in 16S rRNA + 4 S-adenosyl-L-homocysteine + 4 H(+)</text>
        <dbReference type="Rhea" id="RHEA:19609"/>
        <dbReference type="Rhea" id="RHEA-COMP:10232"/>
        <dbReference type="Rhea" id="RHEA-COMP:10233"/>
        <dbReference type="ChEBI" id="CHEBI:15378"/>
        <dbReference type="ChEBI" id="CHEBI:57856"/>
        <dbReference type="ChEBI" id="CHEBI:59789"/>
        <dbReference type="ChEBI" id="CHEBI:74411"/>
        <dbReference type="ChEBI" id="CHEBI:74493"/>
        <dbReference type="EC" id="2.1.1.182"/>
    </reaction>
</comment>
<dbReference type="Pfam" id="PF00398">
    <property type="entry name" value="RrnaAD"/>
    <property type="match status" value="1"/>
</dbReference>
<dbReference type="InterPro" id="IPR023165">
    <property type="entry name" value="rRNA_Ade_diMease-like_C"/>
</dbReference>
<keyword evidence="1 7" id="KW-0963">Cytoplasm</keyword>
<dbReference type="EC" id="2.1.1.182" evidence="7"/>
<dbReference type="HAMAP" id="MF_00607">
    <property type="entry name" value="16SrRNA_methyltr_A"/>
    <property type="match status" value="1"/>
</dbReference>
<organism evidence="10 11">
    <name type="scientific">Biformimicrobium ophioploci</name>
    <dbReference type="NCBI Taxonomy" id="3036711"/>
    <lineage>
        <taxon>Bacteria</taxon>
        <taxon>Pseudomonadati</taxon>
        <taxon>Pseudomonadota</taxon>
        <taxon>Gammaproteobacteria</taxon>
        <taxon>Cellvibrionales</taxon>
        <taxon>Microbulbiferaceae</taxon>
        <taxon>Biformimicrobium</taxon>
    </lineage>
</organism>
<proteinExistence type="inferred from homology"/>
<sequence>MDNFFQHKARKRFGQNFLVDENIIESIVRAINPQADDNLVEIGPGQGAITSLLIRDCPSLKVIELDRDLIPMLEFKFREYEQFQIIEHDALKFDFDKLTDRGALRIVGNLPYNISTPLLFHLLSYHDKVRDMHFMLQKEVVDRLGAVPGDKAYGRLSVMVQYWCRVQALFPVPAHAFRPAPKVVSAIVRLVPYKELPCPARDEKLLSQVVNSAFQQRRKTLRNALKTHLGDTPLDDFPVDLGRRPETLSVAEYVSISNWLCDGGRGAESGSNDAGEQA</sequence>
<dbReference type="InterPro" id="IPR011530">
    <property type="entry name" value="rRNA_adenine_dimethylase"/>
</dbReference>
<evidence type="ECO:0000256" key="2">
    <source>
        <dbReference type="ARBA" id="ARBA00022552"/>
    </source>
</evidence>
<keyword evidence="4 7" id="KW-0808">Transferase</keyword>
<feature type="binding site" evidence="7 8">
    <location>
        <position position="109"/>
    </location>
    <ligand>
        <name>S-adenosyl-L-methionine</name>
        <dbReference type="ChEBI" id="CHEBI:59789"/>
    </ligand>
</feature>
<dbReference type="SMART" id="SM00650">
    <property type="entry name" value="rADc"/>
    <property type="match status" value="1"/>
</dbReference>
<feature type="binding site" evidence="7 8">
    <location>
        <position position="16"/>
    </location>
    <ligand>
        <name>S-adenosyl-L-methionine</name>
        <dbReference type="ChEBI" id="CHEBI:59789"/>
    </ligand>
</feature>
<dbReference type="PROSITE" id="PS01131">
    <property type="entry name" value="RRNA_A_DIMETH"/>
    <property type="match status" value="1"/>
</dbReference>
<dbReference type="NCBIfam" id="TIGR00755">
    <property type="entry name" value="ksgA"/>
    <property type="match status" value="1"/>
</dbReference>
<evidence type="ECO:0000256" key="5">
    <source>
        <dbReference type="ARBA" id="ARBA00022691"/>
    </source>
</evidence>
<comment type="similarity">
    <text evidence="7">Belongs to the class I-like SAM-binding methyltransferase superfamily. rRNA adenine N(6)-methyltransferase family. RsmA subfamily.</text>
</comment>
<reference evidence="10 11" key="1">
    <citation type="submission" date="2023-04" db="EMBL/GenBank/DDBJ databases">
        <title>Marinobulbifer ophiurae gen. nov., sp. Nov., isolate from tissue of brittle star Ophioplocus japonicus.</title>
        <authorList>
            <person name="Kawano K."/>
            <person name="Sawayama S."/>
            <person name="Nakagawa S."/>
        </authorList>
    </citation>
    <scope>NUCLEOTIDE SEQUENCE [LARGE SCALE GENOMIC DNA]</scope>
    <source>
        <strain evidence="10 11">NKW57</strain>
    </source>
</reference>
<keyword evidence="6 7" id="KW-0694">RNA-binding</keyword>
<protein>
    <recommendedName>
        <fullName evidence="7">Ribosomal RNA small subunit methyltransferase A</fullName>
        <ecNumber evidence="7">2.1.1.182</ecNumber>
    </recommendedName>
    <alternativeName>
        <fullName evidence="7">16S rRNA (adenine(1518)-N(6)/adenine(1519)-N(6))-dimethyltransferase</fullName>
    </alternativeName>
    <alternativeName>
        <fullName evidence="7">16S rRNA dimethyladenosine transferase</fullName>
    </alternativeName>
    <alternativeName>
        <fullName evidence="7">16S rRNA dimethylase</fullName>
    </alternativeName>
    <alternativeName>
        <fullName evidence="7">S-adenosylmethionine-6-N', N'-adenosyl(rRNA) dimethyltransferase</fullName>
    </alternativeName>
</protein>
<name>A0ABQ6LUF5_9GAMM</name>
<evidence type="ECO:0000256" key="6">
    <source>
        <dbReference type="ARBA" id="ARBA00022884"/>
    </source>
</evidence>
<dbReference type="InterPro" id="IPR020598">
    <property type="entry name" value="rRNA_Ade_methylase_Trfase_N"/>
</dbReference>
<feature type="domain" description="Ribosomal RNA adenine methylase transferase N-terminal" evidence="9">
    <location>
        <begin position="23"/>
        <end position="194"/>
    </location>
</feature>
<keyword evidence="5 7" id="KW-0949">S-adenosyl-L-methionine</keyword>
<keyword evidence="3 7" id="KW-0489">Methyltransferase</keyword>
<dbReference type="EMBL" id="BSYJ01000001">
    <property type="protein sequence ID" value="GMG85728.1"/>
    <property type="molecule type" value="Genomic_DNA"/>
</dbReference>
<accession>A0ABQ6LUF5</accession>
<dbReference type="InterPro" id="IPR001737">
    <property type="entry name" value="KsgA/Erm"/>
</dbReference>
<evidence type="ECO:0000313" key="10">
    <source>
        <dbReference type="EMBL" id="GMG85728.1"/>
    </source>
</evidence>
<dbReference type="PANTHER" id="PTHR11727">
    <property type="entry name" value="DIMETHYLADENOSINE TRANSFERASE"/>
    <property type="match status" value="1"/>
</dbReference>
<dbReference type="SUPFAM" id="SSF53335">
    <property type="entry name" value="S-adenosyl-L-methionine-dependent methyltransferases"/>
    <property type="match status" value="1"/>
</dbReference>
<dbReference type="InterPro" id="IPR029063">
    <property type="entry name" value="SAM-dependent_MTases_sf"/>
</dbReference>
<comment type="subcellular location">
    <subcellularLocation>
        <location evidence="7">Cytoplasm</location>
    </subcellularLocation>
</comment>
<feature type="binding site" evidence="7 8">
    <location>
        <position position="43"/>
    </location>
    <ligand>
        <name>S-adenosyl-L-methionine</name>
        <dbReference type="ChEBI" id="CHEBI:59789"/>
    </ligand>
</feature>
<feature type="binding site" evidence="7 8">
    <location>
        <position position="18"/>
    </location>
    <ligand>
        <name>S-adenosyl-L-methionine</name>
        <dbReference type="ChEBI" id="CHEBI:59789"/>
    </ligand>
</feature>
<dbReference type="RefSeq" id="WP_285762258.1">
    <property type="nucleotide sequence ID" value="NZ_BSYJ01000001.1"/>
</dbReference>
<dbReference type="InterPro" id="IPR020596">
    <property type="entry name" value="rRNA_Ade_Mease_Trfase_CS"/>
</dbReference>
<feature type="binding site" evidence="7 8">
    <location>
        <position position="64"/>
    </location>
    <ligand>
        <name>S-adenosyl-L-methionine</name>
        <dbReference type="ChEBI" id="CHEBI:59789"/>
    </ligand>
</feature>
<feature type="binding site" evidence="7 8">
    <location>
        <position position="89"/>
    </location>
    <ligand>
        <name>S-adenosyl-L-methionine</name>
        <dbReference type="ChEBI" id="CHEBI:59789"/>
    </ligand>
</feature>
<dbReference type="Gene3D" id="3.40.50.150">
    <property type="entry name" value="Vaccinia Virus protein VP39"/>
    <property type="match status" value="1"/>
</dbReference>
<evidence type="ECO:0000313" key="11">
    <source>
        <dbReference type="Proteomes" id="UP001224392"/>
    </source>
</evidence>
<keyword evidence="11" id="KW-1185">Reference proteome</keyword>
<keyword evidence="2 7" id="KW-0698">rRNA processing</keyword>
<evidence type="ECO:0000259" key="9">
    <source>
        <dbReference type="SMART" id="SM00650"/>
    </source>
</evidence>
<evidence type="ECO:0000256" key="7">
    <source>
        <dbReference type="HAMAP-Rule" id="MF_00607"/>
    </source>
</evidence>
<gene>
    <name evidence="7 10" type="primary">rsmA</name>
    <name evidence="7" type="synonym">ksgA</name>
    <name evidence="10" type="ORF">MNKW57_00490</name>
</gene>
<evidence type="ECO:0000256" key="3">
    <source>
        <dbReference type="ARBA" id="ARBA00022603"/>
    </source>
</evidence>
<comment type="caution">
    <text evidence="10">The sequence shown here is derived from an EMBL/GenBank/DDBJ whole genome shotgun (WGS) entry which is preliminary data.</text>
</comment>
<evidence type="ECO:0000256" key="4">
    <source>
        <dbReference type="ARBA" id="ARBA00022679"/>
    </source>
</evidence>
<dbReference type="PROSITE" id="PS51689">
    <property type="entry name" value="SAM_RNA_A_N6_MT"/>
    <property type="match status" value="1"/>
</dbReference>
<dbReference type="PANTHER" id="PTHR11727:SF7">
    <property type="entry name" value="DIMETHYLADENOSINE TRANSFERASE-RELATED"/>
    <property type="match status" value="1"/>
</dbReference>
<evidence type="ECO:0000256" key="1">
    <source>
        <dbReference type="ARBA" id="ARBA00022490"/>
    </source>
</evidence>
<evidence type="ECO:0000256" key="8">
    <source>
        <dbReference type="PROSITE-ProRule" id="PRU01026"/>
    </source>
</evidence>